<dbReference type="SUPFAM" id="SSF52540">
    <property type="entry name" value="P-loop containing nucleoside triphosphate hydrolases"/>
    <property type="match status" value="1"/>
</dbReference>
<dbReference type="InterPro" id="IPR003593">
    <property type="entry name" value="AAA+_ATPase"/>
</dbReference>
<evidence type="ECO:0000256" key="10">
    <source>
        <dbReference type="ARBA" id="ARBA00023242"/>
    </source>
</evidence>
<dbReference type="Proteomes" id="UP000298138">
    <property type="component" value="Unassembled WGS sequence"/>
</dbReference>
<dbReference type="InterPro" id="IPR048761">
    <property type="entry name" value="SMUBP-2_HCS1_1B"/>
</dbReference>
<keyword evidence="14" id="KW-1185">Reference proteome</keyword>
<keyword evidence="6" id="KW-0547">Nucleotide-binding</keyword>
<feature type="region of interest" description="Disordered" evidence="11">
    <location>
        <begin position="532"/>
        <end position="557"/>
    </location>
</feature>
<dbReference type="InterPro" id="IPR050534">
    <property type="entry name" value="Coronavir_polyprotein_1ab"/>
</dbReference>
<evidence type="ECO:0000256" key="6">
    <source>
        <dbReference type="ARBA" id="ARBA00022741"/>
    </source>
</evidence>
<evidence type="ECO:0000256" key="5">
    <source>
        <dbReference type="ARBA" id="ARBA00022490"/>
    </source>
</evidence>
<evidence type="ECO:0000256" key="2">
    <source>
        <dbReference type="ARBA" id="ARBA00004496"/>
    </source>
</evidence>
<accession>A0A4S2MWS4</accession>
<dbReference type="GO" id="GO:0005737">
    <property type="term" value="C:cytoplasm"/>
    <property type="evidence" value="ECO:0007669"/>
    <property type="project" value="UniProtKB-SubCell"/>
</dbReference>
<dbReference type="InterPro" id="IPR041677">
    <property type="entry name" value="DNA2/NAM7_AAA_11"/>
</dbReference>
<sequence>MDIPLFASTQLTLLSAEADAERTLNTTLLTSLPPASLQRHGLALQNLSLSSTRTGLGGRTILSLTLDPSLTSDPSLPTHGLRSGDIVHIAEQPSGAARKKEKTVLEEKGLEGVVHRVTDTTLTVAVGGGGGRKDAKGDGDAGVEGLYGKRVWAVQRANEVVMRRMVKAMETLREMGERVEGGEGIVRVLFGHQEPGEVESVEVGWLDDGLNESQKEAVRFALGSKDVALIHGPPGTGKTQTLLEIIRQLAKDGKKVLVCGPSNISVDNIVLRLPPDLPIIRLGHPARLLPRVVERSLDVLSQTSDAGEIVKDVRNELDGLLGRLVGGGKNRLKGRERREAWENVKQLRGEFRFRESKATRDIVAGSQVILSTLHGAGTHHIFNTPFDVLIIDEGSQALEAQCWIPLLHKSRPSKLILAGDHLQLPPTVKSTTPPKSLSLPRASNPRFQIPSTLEETLFSRLLTLHGPKIKRLLNTQYRMHSAIMSFPSQHLYNSQLVAHVSVKSRLLCDLPNVASTEDTTVPVLFIDTQGGDFPEAPQEEKSTDSNPLTATSHSNPSEAALTAAHVHRLISAGVPETEIAVITPYNGQLALIVSLLRERYPALELGSIDGFQGREKEAVVVSLVRSNGDRKTGFLKEERRLNVAFTRPRRHLCVVGDAETVKHAGGFLGRWVRWVEGAEEGVEVRYPGLEEVEV</sequence>
<dbReference type="InParanoid" id="A0A4S2MWS4"/>
<evidence type="ECO:0000256" key="11">
    <source>
        <dbReference type="SAM" id="MobiDB-lite"/>
    </source>
</evidence>
<dbReference type="Pfam" id="PF13086">
    <property type="entry name" value="AAA_11"/>
    <property type="match status" value="1"/>
</dbReference>
<evidence type="ECO:0000256" key="8">
    <source>
        <dbReference type="ARBA" id="ARBA00022806"/>
    </source>
</evidence>
<dbReference type="FunCoup" id="A0A4S2MWS4">
    <property type="interactions" value="546"/>
</dbReference>
<dbReference type="CDD" id="cd18808">
    <property type="entry name" value="SF1_C_Upf1"/>
    <property type="match status" value="1"/>
</dbReference>
<dbReference type="EMBL" id="ML220121">
    <property type="protein sequence ID" value="TGZ81023.1"/>
    <property type="molecule type" value="Genomic_DNA"/>
</dbReference>
<dbReference type="GO" id="GO:0005524">
    <property type="term" value="F:ATP binding"/>
    <property type="evidence" value="ECO:0007669"/>
    <property type="project" value="UniProtKB-KW"/>
</dbReference>
<gene>
    <name evidence="13" type="ORF">EX30DRAFT_331394</name>
</gene>
<keyword evidence="10" id="KW-0539">Nucleus</keyword>
<dbReference type="Gene3D" id="2.40.30.270">
    <property type="match status" value="1"/>
</dbReference>
<evidence type="ECO:0000313" key="13">
    <source>
        <dbReference type="EMBL" id="TGZ81023.1"/>
    </source>
</evidence>
<evidence type="ECO:0000259" key="12">
    <source>
        <dbReference type="SMART" id="SM00382"/>
    </source>
</evidence>
<evidence type="ECO:0000256" key="9">
    <source>
        <dbReference type="ARBA" id="ARBA00022840"/>
    </source>
</evidence>
<comment type="subcellular location">
    <subcellularLocation>
        <location evidence="2">Cytoplasm</location>
    </subcellularLocation>
    <subcellularLocation>
        <location evidence="1">Nucleus</location>
    </subcellularLocation>
</comment>
<dbReference type="Pfam" id="PF21138">
    <property type="entry name" value="SMUBP-2_HCS1_1B"/>
    <property type="match status" value="1"/>
</dbReference>
<reference evidence="13 14" key="1">
    <citation type="submission" date="2019-04" db="EMBL/GenBank/DDBJ databases">
        <title>Comparative genomics and transcriptomics to analyze fruiting body development in filamentous ascomycetes.</title>
        <authorList>
            <consortium name="DOE Joint Genome Institute"/>
            <person name="Lutkenhaus R."/>
            <person name="Traeger S."/>
            <person name="Breuer J."/>
            <person name="Kuo A."/>
            <person name="Lipzen A."/>
            <person name="Pangilinan J."/>
            <person name="Dilworth D."/>
            <person name="Sandor L."/>
            <person name="Poggeler S."/>
            <person name="Barry K."/>
            <person name="Grigoriev I.V."/>
            <person name="Nowrousian M."/>
        </authorList>
    </citation>
    <scope>NUCLEOTIDE SEQUENCE [LARGE SCALE GENOMIC DNA]</scope>
    <source>
        <strain evidence="13 14">CBS 389.68</strain>
    </source>
</reference>
<dbReference type="GO" id="GO:0016787">
    <property type="term" value="F:hydrolase activity"/>
    <property type="evidence" value="ECO:0007669"/>
    <property type="project" value="UniProtKB-KW"/>
</dbReference>
<evidence type="ECO:0000256" key="1">
    <source>
        <dbReference type="ARBA" id="ARBA00004123"/>
    </source>
</evidence>
<comment type="similarity">
    <text evidence="3">Belongs to the DNA2/NAM7 helicase family.</text>
</comment>
<evidence type="ECO:0000256" key="3">
    <source>
        <dbReference type="ARBA" id="ARBA00007913"/>
    </source>
</evidence>
<feature type="domain" description="AAA+ ATPase" evidence="12">
    <location>
        <begin position="224"/>
        <end position="467"/>
    </location>
</feature>
<dbReference type="Pfam" id="PF13087">
    <property type="entry name" value="AAA_12"/>
    <property type="match status" value="1"/>
</dbReference>
<evidence type="ECO:0000256" key="4">
    <source>
        <dbReference type="ARBA" id="ARBA00012551"/>
    </source>
</evidence>
<feature type="compositionally biased region" description="Polar residues" evidence="11">
    <location>
        <begin position="544"/>
        <end position="557"/>
    </location>
</feature>
<dbReference type="PANTHER" id="PTHR43788:SF8">
    <property type="entry name" value="DNA-BINDING PROTEIN SMUBP-2"/>
    <property type="match status" value="1"/>
</dbReference>
<protein>
    <recommendedName>
        <fullName evidence="4">DNA helicase</fullName>
        <ecNumber evidence="4">3.6.4.12</ecNumber>
    </recommendedName>
</protein>
<keyword evidence="5" id="KW-0963">Cytoplasm</keyword>
<dbReference type="GO" id="GO:0005634">
    <property type="term" value="C:nucleus"/>
    <property type="evidence" value="ECO:0007669"/>
    <property type="project" value="UniProtKB-SubCell"/>
</dbReference>
<keyword evidence="7 13" id="KW-0378">Hydrolase</keyword>
<dbReference type="InterPro" id="IPR027417">
    <property type="entry name" value="P-loop_NTPase"/>
</dbReference>
<dbReference type="InterPro" id="IPR047187">
    <property type="entry name" value="SF1_C_Upf1"/>
</dbReference>
<dbReference type="InterPro" id="IPR041679">
    <property type="entry name" value="DNA2/NAM7-like_C"/>
</dbReference>
<dbReference type="GO" id="GO:0003723">
    <property type="term" value="F:RNA binding"/>
    <property type="evidence" value="ECO:0007669"/>
    <property type="project" value="InterPro"/>
</dbReference>
<dbReference type="Gene3D" id="3.40.50.300">
    <property type="entry name" value="P-loop containing nucleotide triphosphate hydrolases"/>
    <property type="match status" value="2"/>
</dbReference>
<evidence type="ECO:0000313" key="14">
    <source>
        <dbReference type="Proteomes" id="UP000298138"/>
    </source>
</evidence>
<keyword evidence="8" id="KW-0347">Helicase</keyword>
<proteinExistence type="inferred from homology"/>
<keyword evidence="9" id="KW-0067">ATP-binding</keyword>
<organism evidence="13 14">
    <name type="scientific">Ascodesmis nigricans</name>
    <dbReference type="NCBI Taxonomy" id="341454"/>
    <lineage>
        <taxon>Eukaryota</taxon>
        <taxon>Fungi</taxon>
        <taxon>Dikarya</taxon>
        <taxon>Ascomycota</taxon>
        <taxon>Pezizomycotina</taxon>
        <taxon>Pezizomycetes</taxon>
        <taxon>Pezizales</taxon>
        <taxon>Ascodesmidaceae</taxon>
        <taxon>Ascodesmis</taxon>
    </lineage>
</organism>
<dbReference type="GO" id="GO:0043139">
    <property type="term" value="F:5'-3' DNA helicase activity"/>
    <property type="evidence" value="ECO:0007669"/>
    <property type="project" value="TreeGrafter"/>
</dbReference>
<evidence type="ECO:0000256" key="7">
    <source>
        <dbReference type="ARBA" id="ARBA00022801"/>
    </source>
</evidence>
<dbReference type="PANTHER" id="PTHR43788">
    <property type="entry name" value="DNA2/NAM7 HELICASE FAMILY MEMBER"/>
    <property type="match status" value="1"/>
</dbReference>
<dbReference type="EC" id="3.6.4.12" evidence="4"/>
<name>A0A4S2MWS4_9PEZI</name>
<dbReference type="SMART" id="SM00382">
    <property type="entry name" value="AAA"/>
    <property type="match status" value="1"/>
</dbReference>
<dbReference type="AlphaFoldDB" id="A0A4S2MWS4"/>
<dbReference type="OrthoDB" id="6513042at2759"/>